<feature type="site" description="Lowers pKa of active site Tyr" evidence="3">
    <location>
        <position position="78"/>
    </location>
</feature>
<dbReference type="InterPro" id="IPR036812">
    <property type="entry name" value="NAD(P)_OxRdtase_dom_sf"/>
</dbReference>
<dbReference type="PANTHER" id="PTHR43638:SF3">
    <property type="entry name" value="ALDEHYDE REDUCTASE"/>
    <property type="match status" value="1"/>
</dbReference>
<evidence type="ECO:0000256" key="2">
    <source>
        <dbReference type="PIRSR" id="PIRSR000097-2"/>
    </source>
</evidence>
<feature type="binding site" evidence="2">
    <location>
        <position position="111"/>
    </location>
    <ligand>
        <name>substrate</name>
    </ligand>
</feature>
<sequence length="282" mass="30709">MEKHPFGSTGVQVPVLGQGTWQMEDDDQASAIRSLRAGLDLGLTHVDTAELYGHGKVEERIVSEAIAGRRDEVFLVSKVMPSNATYAGTLAACERSLKRLRTDRLDCYLLHWPGPHPLEETVRAFEKLVKDGKIRSWGVSNFGVEDLEEALALAGPGRIACNQVLYHLEERAIEHGVIPWCEAQGVAVVGYSPFGNGSFPEPNSRGGKVLGAIARAHGVSLYQVALRFLVRRPSLFAIPKASREAHMRDNAAAASLKLSTEELARLDAAFPLGPEPEELPVI</sequence>
<name>A0A848LYG0_9BACT</name>
<dbReference type="PRINTS" id="PR00069">
    <property type="entry name" value="ALDKETRDTASE"/>
</dbReference>
<evidence type="ECO:0000256" key="3">
    <source>
        <dbReference type="PIRSR" id="PIRSR000097-3"/>
    </source>
</evidence>
<dbReference type="RefSeq" id="WP_169351768.1">
    <property type="nucleotide sequence ID" value="NZ_JABBJJ010000450.1"/>
</dbReference>
<reference evidence="5 6" key="1">
    <citation type="submission" date="2020-04" db="EMBL/GenBank/DDBJ databases">
        <title>Draft genome of Pyxidicoccus fallax type strain.</title>
        <authorList>
            <person name="Whitworth D.E."/>
        </authorList>
    </citation>
    <scope>NUCLEOTIDE SEQUENCE [LARGE SCALE GENOMIC DNA]</scope>
    <source>
        <strain evidence="5 6">DSM 14698</strain>
    </source>
</reference>
<gene>
    <name evidence="5" type="ORF">HG543_48460</name>
</gene>
<accession>A0A848LYG0</accession>
<dbReference type="EMBL" id="JABBJJ010000450">
    <property type="protein sequence ID" value="NMO22640.1"/>
    <property type="molecule type" value="Genomic_DNA"/>
</dbReference>
<evidence type="ECO:0000313" key="5">
    <source>
        <dbReference type="EMBL" id="NMO22640.1"/>
    </source>
</evidence>
<dbReference type="Gene3D" id="3.20.20.100">
    <property type="entry name" value="NADP-dependent oxidoreductase domain"/>
    <property type="match status" value="1"/>
</dbReference>
<dbReference type="GO" id="GO:0016491">
    <property type="term" value="F:oxidoreductase activity"/>
    <property type="evidence" value="ECO:0007669"/>
    <property type="project" value="InterPro"/>
</dbReference>
<keyword evidence="6" id="KW-1185">Reference proteome</keyword>
<organism evidence="5 6">
    <name type="scientific">Pyxidicoccus fallax</name>
    <dbReference type="NCBI Taxonomy" id="394095"/>
    <lineage>
        <taxon>Bacteria</taxon>
        <taxon>Pseudomonadati</taxon>
        <taxon>Myxococcota</taxon>
        <taxon>Myxococcia</taxon>
        <taxon>Myxococcales</taxon>
        <taxon>Cystobacterineae</taxon>
        <taxon>Myxococcaceae</taxon>
        <taxon>Pyxidicoccus</taxon>
    </lineage>
</organism>
<dbReference type="PANTHER" id="PTHR43638">
    <property type="entry name" value="OXIDOREDUCTASE, ALDO/KETO REDUCTASE FAMILY PROTEIN"/>
    <property type="match status" value="1"/>
</dbReference>
<dbReference type="InterPro" id="IPR023210">
    <property type="entry name" value="NADP_OxRdtase_dom"/>
</dbReference>
<dbReference type="InterPro" id="IPR020471">
    <property type="entry name" value="AKR"/>
</dbReference>
<dbReference type="CDD" id="cd19138">
    <property type="entry name" value="AKR_YeaE"/>
    <property type="match status" value="1"/>
</dbReference>
<protein>
    <submittedName>
        <fullName evidence="5">Aldo/keto reductase</fullName>
    </submittedName>
</protein>
<evidence type="ECO:0000313" key="6">
    <source>
        <dbReference type="Proteomes" id="UP000518300"/>
    </source>
</evidence>
<dbReference type="AlphaFoldDB" id="A0A848LYG0"/>
<proteinExistence type="predicted"/>
<dbReference type="Pfam" id="PF00248">
    <property type="entry name" value="Aldo_ket_red"/>
    <property type="match status" value="1"/>
</dbReference>
<dbReference type="SUPFAM" id="SSF51430">
    <property type="entry name" value="NAD(P)-linked oxidoreductase"/>
    <property type="match status" value="1"/>
</dbReference>
<dbReference type="Proteomes" id="UP000518300">
    <property type="component" value="Unassembled WGS sequence"/>
</dbReference>
<dbReference type="PIRSF" id="PIRSF000097">
    <property type="entry name" value="AKR"/>
    <property type="match status" value="1"/>
</dbReference>
<evidence type="ECO:0000256" key="1">
    <source>
        <dbReference type="PIRSR" id="PIRSR000097-1"/>
    </source>
</evidence>
<feature type="active site" description="Proton donor" evidence="1">
    <location>
        <position position="52"/>
    </location>
</feature>
<comment type="caution">
    <text evidence="5">The sequence shown here is derived from an EMBL/GenBank/DDBJ whole genome shotgun (WGS) entry which is preliminary data.</text>
</comment>
<feature type="domain" description="NADP-dependent oxidoreductase" evidence="4">
    <location>
        <begin position="16"/>
        <end position="269"/>
    </location>
</feature>
<evidence type="ECO:0000259" key="4">
    <source>
        <dbReference type="Pfam" id="PF00248"/>
    </source>
</evidence>